<feature type="region of interest" description="Disordered" evidence="1">
    <location>
        <begin position="1"/>
        <end position="63"/>
    </location>
</feature>
<protein>
    <submittedName>
        <fullName evidence="3">Uncharacterized protein</fullName>
    </submittedName>
</protein>
<reference evidence="3" key="1">
    <citation type="journal article" date="2023" name="Mol. Phylogenet. Evol.">
        <title>Genome-scale phylogeny and comparative genomics of the fungal order Sordariales.</title>
        <authorList>
            <person name="Hensen N."/>
            <person name="Bonometti L."/>
            <person name="Westerberg I."/>
            <person name="Brannstrom I.O."/>
            <person name="Guillou S."/>
            <person name="Cros-Aarteil S."/>
            <person name="Calhoun S."/>
            <person name="Haridas S."/>
            <person name="Kuo A."/>
            <person name="Mondo S."/>
            <person name="Pangilinan J."/>
            <person name="Riley R."/>
            <person name="LaButti K."/>
            <person name="Andreopoulos B."/>
            <person name="Lipzen A."/>
            <person name="Chen C."/>
            <person name="Yan M."/>
            <person name="Daum C."/>
            <person name="Ng V."/>
            <person name="Clum A."/>
            <person name="Steindorff A."/>
            <person name="Ohm R.A."/>
            <person name="Martin F."/>
            <person name="Silar P."/>
            <person name="Natvig D.O."/>
            <person name="Lalanne C."/>
            <person name="Gautier V."/>
            <person name="Ament-Velasquez S.L."/>
            <person name="Kruys A."/>
            <person name="Hutchinson M.I."/>
            <person name="Powell A.J."/>
            <person name="Barry K."/>
            <person name="Miller A.N."/>
            <person name="Grigoriev I.V."/>
            <person name="Debuchy R."/>
            <person name="Gladieux P."/>
            <person name="Hiltunen Thoren M."/>
            <person name="Johannesson H."/>
        </authorList>
    </citation>
    <scope>NUCLEOTIDE SEQUENCE</scope>
    <source>
        <strain evidence="3">CBS 560.94</strain>
    </source>
</reference>
<evidence type="ECO:0000256" key="1">
    <source>
        <dbReference type="SAM" id="MobiDB-lite"/>
    </source>
</evidence>
<reference evidence="3" key="2">
    <citation type="submission" date="2023-06" db="EMBL/GenBank/DDBJ databases">
        <authorList>
            <consortium name="Lawrence Berkeley National Laboratory"/>
            <person name="Haridas S."/>
            <person name="Hensen N."/>
            <person name="Bonometti L."/>
            <person name="Westerberg I."/>
            <person name="Brannstrom I.O."/>
            <person name="Guillou S."/>
            <person name="Cros-Aarteil S."/>
            <person name="Calhoun S."/>
            <person name="Kuo A."/>
            <person name="Mondo S."/>
            <person name="Pangilinan J."/>
            <person name="Riley R."/>
            <person name="Labutti K."/>
            <person name="Andreopoulos B."/>
            <person name="Lipzen A."/>
            <person name="Chen C."/>
            <person name="Yanf M."/>
            <person name="Daum C."/>
            <person name="Ng V."/>
            <person name="Clum A."/>
            <person name="Steindorff A."/>
            <person name="Ohm R."/>
            <person name="Martin F."/>
            <person name="Silar P."/>
            <person name="Natvig D."/>
            <person name="Lalanne C."/>
            <person name="Gautier V."/>
            <person name="Ament-Velasquez S.L."/>
            <person name="Kruys A."/>
            <person name="Hutchinson M.I."/>
            <person name="Powell A.J."/>
            <person name="Barry K."/>
            <person name="Miller A.N."/>
            <person name="Grigoriev I.V."/>
            <person name="Debuchy R."/>
            <person name="Gladieux P."/>
            <person name="Thoren M.H."/>
            <person name="Johannesson H."/>
        </authorList>
    </citation>
    <scope>NUCLEOTIDE SEQUENCE</scope>
    <source>
        <strain evidence="3">CBS 560.94</strain>
    </source>
</reference>
<proteinExistence type="predicted"/>
<feature type="compositionally biased region" description="Basic and acidic residues" evidence="1">
    <location>
        <begin position="125"/>
        <end position="137"/>
    </location>
</feature>
<accession>A0AAE0JGX3</accession>
<organism evidence="3 4">
    <name type="scientific">Neurospora tetraspora</name>
    <dbReference type="NCBI Taxonomy" id="94610"/>
    <lineage>
        <taxon>Eukaryota</taxon>
        <taxon>Fungi</taxon>
        <taxon>Dikarya</taxon>
        <taxon>Ascomycota</taxon>
        <taxon>Pezizomycotina</taxon>
        <taxon>Sordariomycetes</taxon>
        <taxon>Sordariomycetidae</taxon>
        <taxon>Sordariales</taxon>
        <taxon>Sordariaceae</taxon>
        <taxon>Neurospora</taxon>
    </lineage>
</organism>
<dbReference type="AlphaFoldDB" id="A0AAE0JGX3"/>
<keyword evidence="4" id="KW-1185">Reference proteome</keyword>
<feature type="transmembrane region" description="Helical" evidence="2">
    <location>
        <begin position="338"/>
        <end position="354"/>
    </location>
</feature>
<keyword evidence="2" id="KW-1133">Transmembrane helix</keyword>
<dbReference type="GeneID" id="87867595"/>
<comment type="caution">
    <text evidence="3">The sequence shown here is derived from an EMBL/GenBank/DDBJ whole genome shotgun (WGS) entry which is preliminary data.</text>
</comment>
<gene>
    <name evidence="3" type="ORF">B0H65DRAFT_570233</name>
</gene>
<evidence type="ECO:0000313" key="3">
    <source>
        <dbReference type="EMBL" id="KAK3347441.1"/>
    </source>
</evidence>
<evidence type="ECO:0000313" key="4">
    <source>
        <dbReference type="Proteomes" id="UP001278500"/>
    </source>
</evidence>
<dbReference type="Proteomes" id="UP001278500">
    <property type="component" value="Unassembled WGS sequence"/>
</dbReference>
<name>A0AAE0JGX3_9PEZI</name>
<dbReference type="EMBL" id="JAUEPP010000003">
    <property type="protein sequence ID" value="KAK3347441.1"/>
    <property type="molecule type" value="Genomic_DNA"/>
</dbReference>
<dbReference type="RefSeq" id="XP_062682523.1">
    <property type="nucleotide sequence ID" value="XM_062830441.1"/>
</dbReference>
<keyword evidence="2" id="KW-0472">Membrane</keyword>
<evidence type="ECO:0000256" key="2">
    <source>
        <dbReference type="SAM" id="Phobius"/>
    </source>
</evidence>
<keyword evidence="2" id="KW-0812">Transmembrane</keyword>
<feature type="compositionally biased region" description="Low complexity" evidence="1">
    <location>
        <begin position="37"/>
        <end position="53"/>
    </location>
</feature>
<feature type="region of interest" description="Disordered" evidence="1">
    <location>
        <begin position="118"/>
        <end position="137"/>
    </location>
</feature>
<sequence>MSSDKGVKNYKVQAFTVKREPTRTPADLHLTRPKFAPSSGGSRFRSLPSRSPSPTRPPPGFHVPSSIHLEILHLFLQERSTRRDNEIFAPEEHPSCFLPSFLSQSLATGEMADEEEGRPLLGTRDYGDGDSGDHETNHREMDYEDLWFDPELFAHVHSHTGNPVAGHYVWVCVNDEPVERWITALGRDNAGYEIQAGNDVIRFQFRCLDDENMLRLFTYWEEILRERASQDAVAEQTSATENIVPENTIPRNISTDSTITDNTITECTTENSSIENPTEETDEVATTDMNNDGEDTAIKAPGGRNALEVVKHFFFQPLRLPPMPRGLDLTRRAGRNQFSFWILHVVFSVIYWVVMNLYSIYHMLLFLLIIADAFGCEGAGRLLKELTFGWLPIAWLGWARSDEGKAAEQEYTAAHDRVRAEYNEQVRQLRLQREARRMAWTG</sequence>